<dbReference type="PANTHER" id="PTHR30474">
    <property type="entry name" value="CELL CYCLE PROTEIN"/>
    <property type="match status" value="1"/>
</dbReference>
<dbReference type="Pfam" id="PF01098">
    <property type="entry name" value="FTSW_RODA_SPOVE"/>
    <property type="match status" value="1"/>
</dbReference>
<feature type="transmembrane region" description="Helical" evidence="17">
    <location>
        <begin position="81"/>
        <end position="102"/>
    </location>
</feature>
<dbReference type="STRING" id="1862672.BO225_11525"/>
<feature type="transmembrane region" description="Helical" evidence="17">
    <location>
        <begin position="203"/>
        <end position="223"/>
    </location>
</feature>
<evidence type="ECO:0000256" key="8">
    <source>
        <dbReference type="ARBA" id="ARBA00023136"/>
    </source>
</evidence>
<comment type="caution">
    <text evidence="18">The sequence shown here is derived from an EMBL/GenBank/DDBJ whole genome shotgun (WGS) entry which is preliminary data.</text>
</comment>
<comment type="function">
    <text evidence="16">Peptidoglycan polymerase that is essential for cell division.</text>
</comment>
<comment type="subcellular location">
    <subcellularLocation>
        <location evidence="1">Membrane</location>
        <topology evidence="1">Multi-pass membrane protein</topology>
    </subcellularLocation>
</comment>
<evidence type="ECO:0000256" key="12">
    <source>
        <dbReference type="ARBA" id="ARBA00041185"/>
    </source>
</evidence>
<comment type="similarity">
    <text evidence="11">Belongs to the SEDS family. FtsW subfamily.</text>
</comment>
<evidence type="ECO:0000256" key="16">
    <source>
        <dbReference type="ARBA" id="ARBA00049966"/>
    </source>
</evidence>
<feature type="transmembrane region" description="Helical" evidence="17">
    <location>
        <begin position="122"/>
        <end position="139"/>
    </location>
</feature>
<dbReference type="GO" id="GO:0008955">
    <property type="term" value="F:peptidoglycan glycosyltransferase activity"/>
    <property type="evidence" value="ECO:0007669"/>
    <property type="project" value="UniProtKB-EC"/>
</dbReference>
<gene>
    <name evidence="18" type="ORF">BO225_11525</name>
</gene>
<comment type="catalytic activity">
    <reaction evidence="15">
        <text>[GlcNAc-(1-&gt;4)-Mur2Ac(oyl-L-Ala-gamma-D-Glu-L-Lys-D-Ala-D-Ala)](n)-di-trans,octa-cis-undecaprenyl diphosphate + beta-D-GlcNAc-(1-&gt;4)-Mur2Ac(oyl-L-Ala-gamma-D-Glu-L-Lys-D-Ala-D-Ala)-di-trans,octa-cis-undecaprenyl diphosphate = [GlcNAc-(1-&gt;4)-Mur2Ac(oyl-L-Ala-gamma-D-Glu-L-Lys-D-Ala-D-Ala)](n+1)-di-trans,octa-cis-undecaprenyl diphosphate + di-trans,octa-cis-undecaprenyl diphosphate + H(+)</text>
        <dbReference type="Rhea" id="RHEA:23708"/>
        <dbReference type="Rhea" id="RHEA-COMP:9602"/>
        <dbReference type="Rhea" id="RHEA-COMP:9603"/>
        <dbReference type="ChEBI" id="CHEBI:15378"/>
        <dbReference type="ChEBI" id="CHEBI:58405"/>
        <dbReference type="ChEBI" id="CHEBI:60033"/>
        <dbReference type="ChEBI" id="CHEBI:78435"/>
        <dbReference type="EC" id="2.4.99.28"/>
    </reaction>
</comment>
<accession>A0A1U7NJS5</accession>
<evidence type="ECO:0000256" key="2">
    <source>
        <dbReference type="ARBA" id="ARBA00022676"/>
    </source>
</evidence>
<dbReference type="GO" id="GO:0032153">
    <property type="term" value="C:cell division site"/>
    <property type="evidence" value="ECO:0007669"/>
    <property type="project" value="TreeGrafter"/>
</dbReference>
<evidence type="ECO:0000256" key="15">
    <source>
        <dbReference type="ARBA" id="ARBA00049902"/>
    </source>
</evidence>
<dbReference type="GO" id="GO:0051301">
    <property type="term" value="P:cell division"/>
    <property type="evidence" value="ECO:0007669"/>
    <property type="project" value="UniProtKB-KW"/>
</dbReference>
<dbReference type="GO" id="GO:0005886">
    <property type="term" value="C:plasma membrane"/>
    <property type="evidence" value="ECO:0007669"/>
    <property type="project" value="TreeGrafter"/>
</dbReference>
<sequence>MRDFLNGISLRENSDRTINICVFLLMCFGTAMIASVAVGATKSSIMTVIKAIVKQISFLLASYICIVSANKIITLKRVWRLRAMLLLIFVALMIIPFAFPAIGGSHAWIQLPIGVTFQPSEFGKPLIILFTASAVFAAIRKRKMQESFWKMFSFPLIAYGITLILLVLQKDFGTLMIISGIFYFCLMVPSYPKIQKVQRIATTLLVVGALSAGLLFFVSDIGVNMLKQTPLAHIATRIENMKNPFNDIYGNGYQPANSLYGIADSNIFGKGFGNSSRKYGYLTQADNDYILAVTIEETGIFGLGFILLMYTLIEYRLFYYALRTRDVPKKIILIGTGAYLFMHFALNVGGVGALIPMTGIPLLYISSGGSSILAISLTIGVAQQCISRIREQEMKGEFK</sequence>
<evidence type="ECO:0000256" key="3">
    <source>
        <dbReference type="ARBA" id="ARBA00022679"/>
    </source>
</evidence>
<evidence type="ECO:0000313" key="18">
    <source>
        <dbReference type="EMBL" id="OLU43903.1"/>
    </source>
</evidence>
<name>A0A1U7NJS5_9FIRM</name>
<protein>
    <recommendedName>
        <fullName evidence="12">Probable peptidoglycan glycosyltransferase FtsW</fullName>
        <ecNumber evidence="14">2.4.99.28</ecNumber>
    </recommendedName>
    <alternativeName>
        <fullName evidence="13">Cell division protein FtsW</fullName>
    </alternativeName>
    <alternativeName>
        <fullName evidence="10">Cell wall polymerase</fullName>
    </alternativeName>
    <alternativeName>
        <fullName evidence="9">Peptidoglycan polymerase</fullName>
    </alternativeName>
</protein>
<evidence type="ECO:0000256" key="9">
    <source>
        <dbReference type="ARBA" id="ARBA00032370"/>
    </source>
</evidence>
<feature type="transmembrane region" description="Helical" evidence="17">
    <location>
        <begin position="20"/>
        <end position="40"/>
    </location>
</feature>
<evidence type="ECO:0000256" key="14">
    <source>
        <dbReference type="ARBA" id="ARBA00044770"/>
    </source>
</evidence>
<keyword evidence="3" id="KW-0808">Transferase</keyword>
<keyword evidence="6" id="KW-0573">Peptidoglycan synthesis</keyword>
<dbReference type="GO" id="GO:0008360">
    <property type="term" value="P:regulation of cell shape"/>
    <property type="evidence" value="ECO:0007669"/>
    <property type="project" value="UniProtKB-KW"/>
</dbReference>
<keyword evidence="2" id="KW-0328">Glycosyltransferase</keyword>
<evidence type="ECO:0000256" key="17">
    <source>
        <dbReference type="SAM" id="Phobius"/>
    </source>
</evidence>
<proteinExistence type="inferred from homology"/>
<keyword evidence="18" id="KW-0132">Cell division</keyword>
<evidence type="ECO:0000256" key="4">
    <source>
        <dbReference type="ARBA" id="ARBA00022692"/>
    </source>
</evidence>
<feature type="transmembrane region" description="Helical" evidence="17">
    <location>
        <begin position="52"/>
        <end position="69"/>
    </location>
</feature>
<dbReference type="AlphaFoldDB" id="A0A1U7NJS5"/>
<feature type="transmembrane region" description="Helical" evidence="17">
    <location>
        <begin position="151"/>
        <end position="168"/>
    </location>
</feature>
<dbReference type="GO" id="GO:0009252">
    <property type="term" value="P:peptidoglycan biosynthetic process"/>
    <property type="evidence" value="ECO:0007669"/>
    <property type="project" value="UniProtKB-KW"/>
</dbReference>
<feature type="transmembrane region" description="Helical" evidence="17">
    <location>
        <begin position="361"/>
        <end position="382"/>
    </location>
</feature>
<keyword evidence="7 17" id="KW-1133">Transmembrane helix</keyword>
<keyword evidence="18" id="KW-0131">Cell cycle</keyword>
<dbReference type="InterPro" id="IPR001182">
    <property type="entry name" value="FtsW/RodA"/>
</dbReference>
<evidence type="ECO:0000256" key="5">
    <source>
        <dbReference type="ARBA" id="ARBA00022960"/>
    </source>
</evidence>
<keyword evidence="19" id="KW-1185">Reference proteome</keyword>
<dbReference type="EC" id="2.4.99.28" evidence="14"/>
<evidence type="ECO:0000256" key="13">
    <source>
        <dbReference type="ARBA" id="ARBA00041418"/>
    </source>
</evidence>
<reference evidence="18 19" key="1">
    <citation type="submission" date="2016-11" db="EMBL/GenBank/DDBJ databases">
        <title>Description of two novel members of the family Erysipelotrichaceae: Ileibacterium lipovorans gen. nov., sp. nov. and Dubosiella newyorkensis, gen. nov., sp. nov.</title>
        <authorList>
            <person name="Cox L.M."/>
            <person name="Sohn J."/>
            <person name="Tyrrell K.L."/>
            <person name="Citron D.M."/>
            <person name="Lawson P.A."/>
            <person name="Patel N.B."/>
            <person name="Iizumi T."/>
            <person name="Perez-Perez G.I."/>
            <person name="Goldstein E.J."/>
            <person name="Blaser M.J."/>
        </authorList>
    </citation>
    <scope>NUCLEOTIDE SEQUENCE [LARGE SCALE GENOMIC DNA]</scope>
    <source>
        <strain evidence="18 19">NYU-BL-A4</strain>
    </source>
</reference>
<dbReference type="EMBL" id="MPKA01000139">
    <property type="protein sequence ID" value="OLU43903.1"/>
    <property type="molecule type" value="Genomic_DNA"/>
</dbReference>
<evidence type="ECO:0000256" key="6">
    <source>
        <dbReference type="ARBA" id="ARBA00022984"/>
    </source>
</evidence>
<feature type="transmembrane region" description="Helical" evidence="17">
    <location>
        <begin position="331"/>
        <end position="355"/>
    </location>
</feature>
<evidence type="ECO:0000256" key="10">
    <source>
        <dbReference type="ARBA" id="ARBA00033270"/>
    </source>
</evidence>
<evidence type="ECO:0000256" key="11">
    <source>
        <dbReference type="ARBA" id="ARBA00038053"/>
    </source>
</evidence>
<evidence type="ECO:0000256" key="1">
    <source>
        <dbReference type="ARBA" id="ARBA00004141"/>
    </source>
</evidence>
<evidence type="ECO:0000313" key="19">
    <source>
        <dbReference type="Proteomes" id="UP000186705"/>
    </source>
</evidence>
<feature type="transmembrane region" description="Helical" evidence="17">
    <location>
        <begin position="289"/>
        <end position="310"/>
    </location>
</feature>
<keyword evidence="5" id="KW-0133">Cell shape</keyword>
<keyword evidence="8 17" id="KW-0472">Membrane</keyword>
<evidence type="ECO:0000256" key="7">
    <source>
        <dbReference type="ARBA" id="ARBA00022989"/>
    </source>
</evidence>
<dbReference type="Proteomes" id="UP000186705">
    <property type="component" value="Unassembled WGS sequence"/>
</dbReference>
<dbReference type="GO" id="GO:0015648">
    <property type="term" value="F:lipid-linked peptidoglycan transporter activity"/>
    <property type="evidence" value="ECO:0007669"/>
    <property type="project" value="TreeGrafter"/>
</dbReference>
<keyword evidence="4 17" id="KW-0812">Transmembrane</keyword>
<dbReference type="PANTHER" id="PTHR30474:SF2">
    <property type="entry name" value="PEPTIDOGLYCAN GLYCOSYLTRANSFERASE FTSW-RELATED"/>
    <property type="match status" value="1"/>
</dbReference>
<organism evidence="18 19">
    <name type="scientific">Dubosiella newyorkensis</name>
    <dbReference type="NCBI Taxonomy" id="1862672"/>
    <lineage>
        <taxon>Bacteria</taxon>
        <taxon>Bacillati</taxon>
        <taxon>Bacillota</taxon>
        <taxon>Erysipelotrichia</taxon>
        <taxon>Erysipelotrichales</taxon>
        <taxon>Erysipelotrichaceae</taxon>
        <taxon>Dubosiella</taxon>
    </lineage>
</organism>
<feature type="transmembrane region" description="Helical" evidence="17">
    <location>
        <begin position="174"/>
        <end position="191"/>
    </location>
</feature>